<comment type="caution">
    <text evidence="2">The sequence shown here is derived from an EMBL/GenBank/DDBJ whole genome shotgun (WGS) entry which is preliminary data.</text>
</comment>
<dbReference type="GO" id="GO:0016787">
    <property type="term" value="F:hydrolase activity"/>
    <property type="evidence" value="ECO:0007669"/>
    <property type="project" value="UniProtKB-KW"/>
</dbReference>
<name>A0ABS6DZM9_9FIRM</name>
<dbReference type="PANTHER" id="PTHR46044">
    <property type="entry name" value="NITRILASE"/>
    <property type="match status" value="1"/>
</dbReference>
<dbReference type="PROSITE" id="PS50263">
    <property type="entry name" value="CN_HYDROLASE"/>
    <property type="match status" value="1"/>
</dbReference>
<keyword evidence="3" id="KW-1185">Reference proteome</keyword>
<dbReference type="Pfam" id="PF00795">
    <property type="entry name" value="CN_hydrolase"/>
    <property type="match status" value="1"/>
</dbReference>
<gene>
    <name evidence="2" type="ORF">KQI20_12680</name>
</gene>
<protein>
    <submittedName>
        <fullName evidence="2">Carbon-nitrogen hydrolase family protein</fullName>
    </submittedName>
</protein>
<sequence length="315" mass="35712">MKDLRDTCKIALVQAAPVMFDKKAGVEKTVKLIKEAAEKKVDLIVFPELFIPGYPYGMTYGFTVGSRNEDGRKDWKVYYDNSIVVPGEETDILGKAAKEAHAYVSLGFSERDINTGTLYNSNIFFSPEGEIVGVHRKLKPTGAERVVWGDANKGYFPIVDTPWGNMGSLICWESYMPLARVALYEKGVSIYISPNTNDNKEWQATIQHIALEGHCYFINADMYFTKDMYPKDLHCGDEIEKLPDIVCRGGSCIVDPYGHYVTEPVWDKEEIIYADLDMQKVPMSRMELDPCGHYARADVLQLKINEDVDKNFIKE</sequence>
<dbReference type="PANTHER" id="PTHR46044:SF1">
    <property type="entry name" value="CN HYDROLASE DOMAIN-CONTAINING PROTEIN"/>
    <property type="match status" value="1"/>
</dbReference>
<dbReference type="RefSeq" id="WP_216571843.1">
    <property type="nucleotide sequence ID" value="NZ_JAHLOQ010000047.1"/>
</dbReference>
<accession>A0ABS6DZM9</accession>
<dbReference type="InterPro" id="IPR003010">
    <property type="entry name" value="C-N_Hydrolase"/>
</dbReference>
<proteinExistence type="predicted"/>
<feature type="domain" description="CN hydrolase" evidence="1">
    <location>
        <begin position="8"/>
        <end position="278"/>
    </location>
</feature>
<organism evidence="2 3">
    <name type="scientific">Intestinibacter bartlettii</name>
    <dbReference type="NCBI Taxonomy" id="261299"/>
    <lineage>
        <taxon>Bacteria</taxon>
        <taxon>Bacillati</taxon>
        <taxon>Bacillota</taxon>
        <taxon>Clostridia</taxon>
        <taxon>Peptostreptococcales</taxon>
        <taxon>Peptostreptococcaceae</taxon>
        <taxon>Intestinibacter</taxon>
    </lineage>
</organism>
<evidence type="ECO:0000313" key="3">
    <source>
        <dbReference type="Proteomes" id="UP001196301"/>
    </source>
</evidence>
<reference evidence="2 3" key="1">
    <citation type="submission" date="2021-06" db="EMBL/GenBank/DDBJ databases">
        <authorList>
            <person name="Sun Q."/>
            <person name="Li D."/>
        </authorList>
    </citation>
    <scope>NUCLEOTIDE SEQUENCE [LARGE SCALE GENOMIC DNA]</scope>
    <source>
        <strain evidence="2 3">N19</strain>
    </source>
</reference>
<dbReference type="InterPro" id="IPR044149">
    <property type="entry name" value="Nitrilases_CHs"/>
</dbReference>
<evidence type="ECO:0000313" key="2">
    <source>
        <dbReference type="EMBL" id="MBU5337298.1"/>
    </source>
</evidence>
<evidence type="ECO:0000259" key="1">
    <source>
        <dbReference type="PROSITE" id="PS50263"/>
    </source>
</evidence>
<dbReference type="Proteomes" id="UP001196301">
    <property type="component" value="Unassembled WGS sequence"/>
</dbReference>
<dbReference type="CDD" id="cd07564">
    <property type="entry name" value="nitrilases_CHs"/>
    <property type="match status" value="1"/>
</dbReference>
<dbReference type="EMBL" id="JAHLOQ010000047">
    <property type="protein sequence ID" value="MBU5337298.1"/>
    <property type="molecule type" value="Genomic_DNA"/>
</dbReference>
<keyword evidence="2" id="KW-0378">Hydrolase</keyword>